<sequence length="167" mass="18622">MDAASRSPQQLLSTPGGQEAAEPTPTPTKVPKSVSDKKRFFESAMEDQHKPTQKTEKVFSFLSKDEVEKLRQEEEKKIATLRRDKKSRLLDAANDNIDKDAASHTDKRYDNAGNSSGSGNDDDDDDDDSDQEANAREDAVDNAALGRFDEAEDMRNPLEEIEAVFRC</sequence>
<feature type="compositionally biased region" description="Acidic residues" evidence="1">
    <location>
        <begin position="120"/>
        <end position="131"/>
    </location>
</feature>
<evidence type="ECO:0000313" key="3">
    <source>
        <dbReference type="Proteomes" id="UP000008744"/>
    </source>
</evidence>
<gene>
    <name evidence="2" type="primary">Dper\GL23098</name>
    <name evidence="2" type="ORF">Dper_GL23098</name>
</gene>
<protein>
    <submittedName>
        <fullName evidence="2">GL23098</fullName>
    </submittedName>
</protein>
<dbReference type="HOGENOM" id="CLU_1596241_0_0_1"/>
<reference evidence="2 3" key="1">
    <citation type="journal article" date="2007" name="Nature">
        <title>Evolution of genes and genomes on the Drosophila phylogeny.</title>
        <authorList>
            <consortium name="Drosophila 12 Genomes Consortium"/>
            <person name="Clark A.G."/>
            <person name="Eisen M.B."/>
            <person name="Smith D.R."/>
            <person name="Bergman C.M."/>
            <person name="Oliver B."/>
            <person name="Markow T.A."/>
            <person name="Kaufman T.C."/>
            <person name="Kellis M."/>
            <person name="Gelbart W."/>
            <person name="Iyer V.N."/>
            <person name="Pollard D.A."/>
            <person name="Sackton T.B."/>
            <person name="Larracuente A.M."/>
            <person name="Singh N.D."/>
            <person name="Abad J.P."/>
            <person name="Abt D.N."/>
            <person name="Adryan B."/>
            <person name="Aguade M."/>
            <person name="Akashi H."/>
            <person name="Anderson W.W."/>
            <person name="Aquadro C.F."/>
            <person name="Ardell D.H."/>
            <person name="Arguello R."/>
            <person name="Artieri C.G."/>
            <person name="Barbash D.A."/>
            <person name="Barker D."/>
            <person name="Barsanti P."/>
            <person name="Batterham P."/>
            <person name="Batzoglou S."/>
            <person name="Begun D."/>
            <person name="Bhutkar A."/>
            <person name="Blanco E."/>
            <person name="Bosak S.A."/>
            <person name="Bradley R.K."/>
            <person name="Brand A.D."/>
            <person name="Brent M.R."/>
            <person name="Brooks A.N."/>
            <person name="Brown R.H."/>
            <person name="Butlin R.K."/>
            <person name="Caggese C."/>
            <person name="Calvi B.R."/>
            <person name="Bernardo de Carvalho A."/>
            <person name="Caspi A."/>
            <person name="Castrezana S."/>
            <person name="Celniker S.E."/>
            <person name="Chang J.L."/>
            <person name="Chapple C."/>
            <person name="Chatterji S."/>
            <person name="Chinwalla A."/>
            <person name="Civetta A."/>
            <person name="Clifton S.W."/>
            <person name="Comeron J.M."/>
            <person name="Costello J.C."/>
            <person name="Coyne J.A."/>
            <person name="Daub J."/>
            <person name="David R.G."/>
            <person name="Delcher A.L."/>
            <person name="Delehaunty K."/>
            <person name="Do C.B."/>
            <person name="Ebling H."/>
            <person name="Edwards K."/>
            <person name="Eickbush T."/>
            <person name="Evans J.D."/>
            <person name="Filipski A."/>
            <person name="Findeiss S."/>
            <person name="Freyhult E."/>
            <person name="Fulton L."/>
            <person name="Fulton R."/>
            <person name="Garcia A.C."/>
            <person name="Gardiner A."/>
            <person name="Garfield D.A."/>
            <person name="Garvin B.E."/>
            <person name="Gibson G."/>
            <person name="Gilbert D."/>
            <person name="Gnerre S."/>
            <person name="Godfrey J."/>
            <person name="Good R."/>
            <person name="Gotea V."/>
            <person name="Gravely B."/>
            <person name="Greenberg A.J."/>
            <person name="Griffiths-Jones S."/>
            <person name="Gross S."/>
            <person name="Guigo R."/>
            <person name="Gustafson E.A."/>
            <person name="Haerty W."/>
            <person name="Hahn M.W."/>
            <person name="Halligan D.L."/>
            <person name="Halpern A.L."/>
            <person name="Halter G.M."/>
            <person name="Han M.V."/>
            <person name="Heger A."/>
            <person name="Hillier L."/>
            <person name="Hinrichs A.S."/>
            <person name="Holmes I."/>
            <person name="Hoskins R.A."/>
            <person name="Hubisz M.J."/>
            <person name="Hultmark D."/>
            <person name="Huntley M.A."/>
            <person name="Jaffe D.B."/>
            <person name="Jagadeeshan S."/>
            <person name="Jeck W.R."/>
            <person name="Johnson J."/>
            <person name="Jones C.D."/>
            <person name="Jordan W.C."/>
            <person name="Karpen G.H."/>
            <person name="Kataoka E."/>
            <person name="Keightley P.D."/>
            <person name="Kheradpour P."/>
            <person name="Kirkness E.F."/>
            <person name="Koerich L.B."/>
            <person name="Kristiansen K."/>
            <person name="Kudrna D."/>
            <person name="Kulathinal R.J."/>
            <person name="Kumar S."/>
            <person name="Kwok R."/>
            <person name="Lander E."/>
            <person name="Langley C.H."/>
            <person name="Lapoint R."/>
            <person name="Lazzaro B.P."/>
            <person name="Lee S.J."/>
            <person name="Levesque L."/>
            <person name="Li R."/>
            <person name="Lin C.F."/>
            <person name="Lin M.F."/>
            <person name="Lindblad-Toh K."/>
            <person name="Llopart A."/>
            <person name="Long M."/>
            <person name="Low L."/>
            <person name="Lozovsky E."/>
            <person name="Lu J."/>
            <person name="Luo M."/>
            <person name="Machado C.A."/>
            <person name="Makalowski W."/>
            <person name="Marzo M."/>
            <person name="Matsuda M."/>
            <person name="Matzkin L."/>
            <person name="McAllister B."/>
            <person name="McBride C.S."/>
            <person name="McKernan B."/>
            <person name="McKernan K."/>
            <person name="Mendez-Lago M."/>
            <person name="Minx P."/>
            <person name="Mollenhauer M.U."/>
            <person name="Montooth K."/>
            <person name="Mount S.M."/>
            <person name="Mu X."/>
            <person name="Myers E."/>
            <person name="Negre B."/>
            <person name="Newfeld S."/>
            <person name="Nielsen R."/>
            <person name="Noor M.A."/>
            <person name="O'Grady P."/>
            <person name="Pachter L."/>
            <person name="Papaceit M."/>
            <person name="Parisi M.J."/>
            <person name="Parisi M."/>
            <person name="Parts L."/>
            <person name="Pedersen J.S."/>
            <person name="Pesole G."/>
            <person name="Phillippy A.M."/>
            <person name="Ponting C.P."/>
            <person name="Pop M."/>
            <person name="Porcelli D."/>
            <person name="Powell J.R."/>
            <person name="Prohaska S."/>
            <person name="Pruitt K."/>
            <person name="Puig M."/>
            <person name="Quesneville H."/>
            <person name="Ram K.R."/>
            <person name="Rand D."/>
            <person name="Rasmussen M.D."/>
            <person name="Reed L.K."/>
            <person name="Reenan R."/>
            <person name="Reily A."/>
            <person name="Remington K.A."/>
            <person name="Rieger T.T."/>
            <person name="Ritchie M.G."/>
            <person name="Robin C."/>
            <person name="Rogers Y.H."/>
            <person name="Rohde C."/>
            <person name="Rozas J."/>
            <person name="Rubenfield M.J."/>
            <person name="Ruiz A."/>
            <person name="Russo S."/>
            <person name="Salzberg S.L."/>
            <person name="Sanchez-Gracia A."/>
            <person name="Saranga D.J."/>
            <person name="Sato H."/>
            <person name="Schaeffer S.W."/>
            <person name="Schatz M.C."/>
            <person name="Schlenke T."/>
            <person name="Schwartz R."/>
            <person name="Segarra C."/>
            <person name="Singh R.S."/>
            <person name="Sirot L."/>
            <person name="Sirota M."/>
            <person name="Sisneros N.B."/>
            <person name="Smith C.D."/>
            <person name="Smith T.F."/>
            <person name="Spieth J."/>
            <person name="Stage D.E."/>
            <person name="Stark A."/>
            <person name="Stephan W."/>
            <person name="Strausberg R.L."/>
            <person name="Strempel S."/>
            <person name="Sturgill D."/>
            <person name="Sutton G."/>
            <person name="Sutton G.G."/>
            <person name="Tao W."/>
            <person name="Teichmann S."/>
            <person name="Tobari Y.N."/>
            <person name="Tomimura Y."/>
            <person name="Tsolas J.M."/>
            <person name="Valente V.L."/>
            <person name="Venter E."/>
            <person name="Venter J.C."/>
            <person name="Vicario S."/>
            <person name="Vieira F.G."/>
            <person name="Vilella A.J."/>
            <person name="Villasante A."/>
            <person name="Walenz B."/>
            <person name="Wang J."/>
            <person name="Wasserman M."/>
            <person name="Watts T."/>
            <person name="Wilson D."/>
            <person name="Wilson R.K."/>
            <person name="Wing R.A."/>
            <person name="Wolfner M.F."/>
            <person name="Wong A."/>
            <person name="Wong G.K."/>
            <person name="Wu C.I."/>
            <person name="Wu G."/>
            <person name="Yamamoto D."/>
            <person name="Yang H.P."/>
            <person name="Yang S.P."/>
            <person name="Yorke J.A."/>
            <person name="Yoshida K."/>
            <person name="Zdobnov E."/>
            <person name="Zhang P."/>
            <person name="Zhang Y."/>
            <person name="Zimin A.V."/>
            <person name="Baldwin J."/>
            <person name="Abdouelleil A."/>
            <person name="Abdulkadir J."/>
            <person name="Abebe A."/>
            <person name="Abera B."/>
            <person name="Abreu J."/>
            <person name="Acer S.C."/>
            <person name="Aftuck L."/>
            <person name="Alexander A."/>
            <person name="An P."/>
            <person name="Anderson E."/>
            <person name="Anderson S."/>
            <person name="Arachi H."/>
            <person name="Azer M."/>
            <person name="Bachantsang P."/>
            <person name="Barry A."/>
            <person name="Bayul T."/>
            <person name="Berlin A."/>
            <person name="Bessette D."/>
            <person name="Bloom T."/>
            <person name="Blye J."/>
            <person name="Boguslavskiy L."/>
            <person name="Bonnet C."/>
            <person name="Boukhgalter B."/>
            <person name="Bourzgui I."/>
            <person name="Brown A."/>
            <person name="Cahill P."/>
            <person name="Channer S."/>
            <person name="Cheshatsang Y."/>
            <person name="Chuda L."/>
            <person name="Citroen M."/>
            <person name="Collymore A."/>
            <person name="Cooke P."/>
            <person name="Costello M."/>
            <person name="D'Aco K."/>
            <person name="Daza R."/>
            <person name="De Haan G."/>
            <person name="DeGray S."/>
            <person name="DeMaso C."/>
            <person name="Dhargay N."/>
            <person name="Dooley K."/>
            <person name="Dooley E."/>
            <person name="Doricent M."/>
            <person name="Dorje P."/>
            <person name="Dorjee K."/>
            <person name="Dupes A."/>
            <person name="Elong R."/>
            <person name="Falk J."/>
            <person name="Farina A."/>
            <person name="Faro S."/>
            <person name="Ferguson D."/>
            <person name="Fisher S."/>
            <person name="Foley C.D."/>
            <person name="Franke A."/>
            <person name="Friedrich D."/>
            <person name="Gadbois L."/>
            <person name="Gearin G."/>
            <person name="Gearin C.R."/>
            <person name="Giannoukos G."/>
            <person name="Goode T."/>
            <person name="Graham J."/>
            <person name="Grandbois E."/>
            <person name="Grewal S."/>
            <person name="Gyaltsen K."/>
            <person name="Hafez N."/>
            <person name="Hagos B."/>
            <person name="Hall J."/>
            <person name="Henson C."/>
            <person name="Hollinger A."/>
            <person name="Honan T."/>
            <person name="Huard M.D."/>
            <person name="Hughes L."/>
            <person name="Hurhula B."/>
            <person name="Husby M.E."/>
            <person name="Kamat A."/>
            <person name="Kanga B."/>
            <person name="Kashin S."/>
            <person name="Khazanovich D."/>
            <person name="Kisner P."/>
            <person name="Lance K."/>
            <person name="Lara M."/>
            <person name="Lee W."/>
            <person name="Lennon N."/>
            <person name="Letendre F."/>
            <person name="LeVine R."/>
            <person name="Lipovsky A."/>
            <person name="Liu X."/>
            <person name="Liu J."/>
            <person name="Liu S."/>
            <person name="Lokyitsang T."/>
            <person name="Lokyitsang Y."/>
            <person name="Lubonja R."/>
            <person name="Lui A."/>
            <person name="MacDonald P."/>
            <person name="Magnisalis V."/>
            <person name="Maru K."/>
            <person name="Matthews C."/>
            <person name="McCusker W."/>
            <person name="McDonough S."/>
            <person name="Mehta T."/>
            <person name="Meldrim J."/>
            <person name="Meneus L."/>
            <person name="Mihai O."/>
            <person name="Mihalev A."/>
            <person name="Mihova T."/>
            <person name="Mittelman R."/>
            <person name="Mlenga V."/>
            <person name="Montmayeur A."/>
            <person name="Mulrain L."/>
            <person name="Navidi A."/>
            <person name="Naylor J."/>
            <person name="Negash T."/>
            <person name="Nguyen T."/>
            <person name="Nguyen N."/>
            <person name="Nicol R."/>
            <person name="Norbu C."/>
            <person name="Norbu N."/>
            <person name="Novod N."/>
            <person name="O'Neill B."/>
            <person name="Osman S."/>
            <person name="Markiewicz E."/>
            <person name="Oyono O.L."/>
            <person name="Patti C."/>
            <person name="Phunkhang P."/>
            <person name="Pierre F."/>
            <person name="Priest M."/>
            <person name="Raghuraman S."/>
            <person name="Rege F."/>
            <person name="Reyes R."/>
            <person name="Rise C."/>
            <person name="Rogov P."/>
            <person name="Ross K."/>
            <person name="Ryan E."/>
            <person name="Settipalli S."/>
            <person name="Shea T."/>
            <person name="Sherpa N."/>
            <person name="Shi L."/>
            <person name="Shih D."/>
            <person name="Sparrow T."/>
            <person name="Spaulding J."/>
            <person name="Stalker J."/>
            <person name="Stange-Thomann N."/>
            <person name="Stavropoulos S."/>
            <person name="Stone C."/>
            <person name="Strader C."/>
            <person name="Tesfaye S."/>
            <person name="Thomson T."/>
            <person name="Thoulutsang Y."/>
            <person name="Thoulutsang D."/>
            <person name="Topham K."/>
            <person name="Topping I."/>
            <person name="Tsamla T."/>
            <person name="Vassiliev H."/>
            <person name="Vo A."/>
            <person name="Wangchuk T."/>
            <person name="Wangdi T."/>
            <person name="Weiand M."/>
            <person name="Wilkinson J."/>
            <person name="Wilson A."/>
            <person name="Yadav S."/>
            <person name="Young G."/>
            <person name="Yu Q."/>
            <person name="Zembek L."/>
            <person name="Zhong D."/>
            <person name="Zimmer A."/>
            <person name="Zwirko Z."/>
            <person name="Jaffe D.B."/>
            <person name="Alvarez P."/>
            <person name="Brockman W."/>
            <person name="Butler J."/>
            <person name="Chin C."/>
            <person name="Gnerre S."/>
            <person name="Grabherr M."/>
            <person name="Kleber M."/>
            <person name="Mauceli E."/>
            <person name="MacCallum I."/>
        </authorList>
    </citation>
    <scope>NUCLEOTIDE SEQUENCE [LARGE SCALE GENOMIC DNA]</scope>
    <source>
        <strain evidence="3">MSH-3 / Tucson 14011-0111.49</strain>
    </source>
</reference>
<dbReference type="EMBL" id="CH479179">
    <property type="protein sequence ID" value="EDW24976.1"/>
    <property type="molecule type" value="Genomic_DNA"/>
</dbReference>
<dbReference type="STRING" id="7234.B4G3G8"/>
<accession>B4G3G8</accession>
<feature type="region of interest" description="Disordered" evidence="1">
    <location>
        <begin position="84"/>
        <end position="156"/>
    </location>
</feature>
<keyword evidence="3" id="KW-1185">Reference proteome</keyword>
<feature type="compositionally biased region" description="Basic and acidic residues" evidence="1">
    <location>
        <begin position="34"/>
        <end position="57"/>
    </location>
</feature>
<dbReference type="eggNOG" id="KOG0619">
    <property type="taxonomic scope" value="Eukaryota"/>
</dbReference>
<organism evidence="3">
    <name type="scientific">Drosophila persimilis</name>
    <name type="common">Fruit fly</name>
    <dbReference type="NCBI Taxonomy" id="7234"/>
    <lineage>
        <taxon>Eukaryota</taxon>
        <taxon>Metazoa</taxon>
        <taxon>Ecdysozoa</taxon>
        <taxon>Arthropoda</taxon>
        <taxon>Hexapoda</taxon>
        <taxon>Insecta</taxon>
        <taxon>Pterygota</taxon>
        <taxon>Neoptera</taxon>
        <taxon>Endopterygota</taxon>
        <taxon>Diptera</taxon>
        <taxon>Brachycera</taxon>
        <taxon>Muscomorpha</taxon>
        <taxon>Ephydroidea</taxon>
        <taxon>Drosophilidae</taxon>
        <taxon>Drosophila</taxon>
        <taxon>Sophophora</taxon>
    </lineage>
</organism>
<name>B4G3G8_DROPE</name>
<dbReference type="AlphaFoldDB" id="B4G3G8"/>
<dbReference type="Proteomes" id="UP000008744">
    <property type="component" value="Unassembled WGS sequence"/>
</dbReference>
<proteinExistence type="predicted"/>
<feature type="compositionally biased region" description="Polar residues" evidence="1">
    <location>
        <begin position="1"/>
        <end position="16"/>
    </location>
</feature>
<feature type="compositionally biased region" description="Basic and acidic residues" evidence="1">
    <location>
        <begin position="147"/>
        <end position="156"/>
    </location>
</feature>
<feature type="region of interest" description="Disordered" evidence="1">
    <location>
        <begin position="1"/>
        <end position="57"/>
    </location>
</feature>
<dbReference type="OrthoDB" id="2187496at2759"/>
<evidence type="ECO:0000256" key="1">
    <source>
        <dbReference type="SAM" id="MobiDB-lite"/>
    </source>
</evidence>
<feature type="compositionally biased region" description="Low complexity" evidence="1">
    <location>
        <begin position="19"/>
        <end position="33"/>
    </location>
</feature>
<feature type="compositionally biased region" description="Basic and acidic residues" evidence="1">
    <location>
        <begin position="96"/>
        <end position="110"/>
    </location>
</feature>
<evidence type="ECO:0000313" key="2">
    <source>
        <dbReference type="EMBL" id="EDW24976.1"/>
    </source>
</evidence>